<reference evidence="15 16" key="1">
    <citation type="submission" date="2024-06" db="EMBL/GenBank/DDBJ databases">
        <title>Genomic Encyclopedia of Type Strains, Phase IV (KMG-IV): sequencing the most valuable type-strain genomes for metagenomic binning, comparative biology and taxonomic classification.</title>
        <authorList>
            <person name="Goeker M."/>
        </authorList>
    </citation>
    <scope>NUCLEOTIDE SEQUENCE [LARGE SCALE GENOMIC DNA]</scope>
    <source>
        <strain evidence="15 16">DSM 23650</strain>
    </source>
</reference>
<feature type="domain" description="Trimeric autotransporter adhesin YadA-like head" evidence="13">
    <location>
        <begin position="104"/>
        <end position="123"/>
    </location>
</feature>
<dbReference type="SUPFAM" id="SSF54523">
    <property type="entry name" value="Pili subunits"/>
    <property type="match status" value="1"/>
</dbReference>
<sequence length="799" mass="79426">GYNARALNSNAAALGNGAAASGYASIALGLIANASASNAVALGHNAKASGHSAIALGLMAKAIGDFTTALGIGAEASGHSATAIGYDAQASNSNAIAVGLQVKASGHSAIALGSMAKAFGTNAATLGVSATASGDYTIALGSSAIATGNYSTVLGGLAQASGDYAVALGAGATASNTLTFALGVGATASDANALALGSSATASGRNAAALGTGTKASGNSAIALGSSAVASGNSATALGFQATASGEIGTALGFRATASGNSATALGSSAEASSSYATALGSNAKAFDDLALALGVNTMASGNSATALGFQATASGRSAIALGMATKASDRNAIAVGSIATASAYAATALGSNAMAVVSDSVALGSYSVATVEKGVAGYVPFGKNIQDAPQYVWKSTEGSVSIGDVSKGKTRQITGLAAGTEDTDAVNVAQLKAVTDKMSTNFSEEGSIDALLWDEGVKAFSVKHGKDNAGSKITSLAQGTISASSMDAINGAQLHSVGNQVAVYFGGGAGYNNGLWTAPEFQITQFKADGTVGKKQSYDSVADAFKGINDNMISMNDRINEVEEKVSSGTSNGGLNWNSSEGANDARHDAEESKITHVADGEIESGSKDVVNGGQLNERVTDVENKIKDLELSSSDGAVSYDKDANGDKTNTIALKGGSESDPVLIENVADGKIEEGSKQVINGGQLHAYTKEKMDIVLDNAKSYTDMKFEILNYAVEEVRTEARQAGAIGLAVANLRYYDTPGSLSLSFGSGLWRSQSAFAVGAGYTSENGNILSNISATHSGGHWGVGAGITLRLR</sequence>
<feature type="domain" description="Trimeric autotransporter adhesin YadA-like head" evidence="13">
    <location>
        <begin position="20"/>
        <end position="46"/>
    </location>
</feature>
<keyword evidence="16" id="KW-1185">Reference proteome</keyword>
<proteinExistence type="inferred from homology"/>
<dbReference type="SUPFAM" id="SSF101967">
    <property type="entry name" value="Adhesin YadA, collagen-binding domain"/>
    <property type="match status" value="5"/>
</dbReference>
<dbReference type="InterPro" id="IPR045584">
    <property type="entry name" value="Pilin-like"/>
</dbReference>
<dbReference type="InterPro" id="IPR008640">
    <property type="entry name" value="Adhesin_Head_dom"/>
</dbReference>
<dbReference type="RefSeq" id="WP_354187578.1">
    <property type="nucleotide sequence ID" value="NZ_JBEPLT010000046.1"/>
</dbReference>
<feature type="domain" description="Trimeric autotransporter adhesin YadA-like head" evidence="13">
    <location>
        <begin position="48"/>
        <end position="74"/>
    </location>
</feature>
<keyword evidence="5" id="KW-1134">Transmembrane beta strand</keyword>
<dbReference type="InterPro" id="IPR008635">
    <property type="entry name" value="Coiled_stalk_dom"/>
</dbReference>
<feature type="domain" description="Trimeric autotransporter adhesin YadA-like C-terminal membrane anchor" evidence="12">
    <location>
        <begin position="740"/>
        <end position="795"/>
    </location>
</feature>
<feature type="domain" description="Trimeric autotransporter adhesin YadA-like stalk" evidence="14">
    <location>
        <begin position="473"/>
        <end position="514"/>
    </location>
</feature>
<feature type="domain" description="Trimeric autotransporter adhesin YadA-like head" evidence="13">
    <location>
        <begin position="146"/>
        <end position="172"/>
    </location>
</feature>
<dbReference type="Gene3D" id="6.10.250.2040">
    <property type="match status" value="1"/>
</dbReference>
<accession>A0ABV2FR15</accession>
<comment type="caution">
    <text evidence="15">The sequence shown here is derived from an EMBL/GenBank/DDBJ whole genome shotgun (WGS) entry which is preliminary data.</text>
</comment>
<dbReference type="Pfam" id="PF05662">
    <property type="entry name" value="YadA_stalk"/>
    <property type="match status" value="4"/>
</dbReference>
<evidence type="ECO:0000259" key="14">
    <source>
        <dbReference type="Pfam" id="PF05662"/>
    </source>
</evidence>
<feature type="domain" description="Trimeric autotransporter adhesin YadA-like head" evidence="13">
    <location>
        <begin position="230"/>
        <end position="256"/>
    </location>
</feature>
<protein>
    <submittedName>
        <fullName evidence="15">Autotransporter adhesin</fullName>
    </submittedName>
</protein>
<dbReference type="Gene3D" id="2.150.10.10">
    <property type="entry name" value="Serralysin-like metalloprotease, C-terminal"/>
    <property type="match status" value="5"/>
</dbReference>
<feature type="domain" description="Trimeric autotransporter adhesin YadA-like stalk" evidence="14">
    <location>
        <begin position="595"/>
        <end position="630"/>
    </location>
</feature>
<feature type="domain" description="Trimeric autotransporter adhesin YadA-like head" evidence="13">
    <location>
        <begin position="202"/>
        <end position="228"/>
    </location>
</feature>
<dbReference type="CDD" id="cd12820">
    <property type="entry name" value="LbR_YadA-like"/>
    <property type="match status" value="4"/>
</dbReference>
<keyword evidence="8" id="KW-0653">Protein transport</keyword>
<comment type="similarity">
    <text evidence="3">Belongs to the autotransporter-2 (AT-2) (TC 1.B.40) family.</text>
</comment>
<gene>
    <name evidence="15" type="ORF">ABID39_001614</name>
</gene>
<keyword evidence="10" id="KW-0998">Cell outer membrane</keyword>
<dbReference type="Proteomes" id="UP001549112">
    <property type="component" value="Unassembled WGS sequence"/>
</dbReference>
<dbReference type="Gene3D" id="3.30.1300.30">
    <property type="entry name" value="GSPII I/J protein-like"/>
    <property type="match status" value="1"/>
</dbReference>
<feature type="domain" description="Trimeric autotransporter adhesin YadA-like head" evidence="13">
    <location>
        <begin position="258"/>
        <end position="284"/>
    </location>
</feature>
<feature type="domain" description="Trimeric autotransporter adhesin YadA-like head" evidence="13">
    <location>
        <begin position="174"/>
        <end position="200"/>
    </location>
</feature>
<feature type="domain" description="Trimeric autotransporter adhesin YadA-like head" evidence="13">
    <location>
        <begin position="331"/>
        <end position="354"/>
    </location>
</feature>
<feature type="domain" description="Trimeric autotransporter adhesin YadA-like head" evidence="13">
    <location>
        <begin position="300"/>
        <end position="323"/>
    </location>
</feature>
<evidence type="ECO:0000256" key="10">
    <source>
        <dbReference type="ARBA" id="ARBA00023237"/>
    </source>
</evidence>
<evidence type="ECO:0000256" key="4">
    <source>
        <dbReference type="ARBA" id="ARBA00022448"/>
    </source>
</evidence>
<evidence type="ECO:0000313" key="15">
    <source>
        <dbReference type="EMBL" id="MET3560898.1"/>
    </source>
</evidence>
<evidence type="ECO:0000313" key="16">
    <source>
        <dbReference type="Proteomes" id="UP001549112"/>
    </source>
</evidence>
<evidence type="ECO:0000256" key="3">
    <source>
        <dbReference type="ARBA" id="ARBA00005848"/>
    </source>
</evidence>
<evidence type="ECO:0000259" key="12">
    <source>
        <dbReference type="Pfam" id="PF03895"/>
    </source>
</evidence>
<dbReference type="InterPro" id="IPR005594">
    <property type="entry name" value="YadA_C"/>
</dbReference>
<evidence type="ECO:0000259" key="13">
    <source>
        <dbReference type="Pfam" id="PF05658"/>
    </source>
</evidence>
<organism evidence="15 16">
    <name type="scientific">Bartonella japonica</name>
    <dbReference type="NCBI Taxonomy" id="357761"/>
    <lineage>
        <taxon>Bacteria</taxon>
        <taxon>Pseudomonadati</taxon>
        <taxon>Pseudomonadota</taxon>
        <taxon>Alphaproteobacteria</taxon>
        <taxon>Hyphomicrobiales</taxon>
        <taxon>Bartonellaceae</taxon>
        <taxon>Bartonella</taxon>
    </lineage>
</organism>
<evidence type="ECO:0000256" key="5">
    <source>
        <dbReference type="ARBA" id="ARBA00022452"/>
    </source>
</evidence>
<evidence type="ECO:0000256" key="2">
    <source>
        <dbReference type="ARBA" id="ARBA00004442"/>
    </source>
</evidence>
<feature type="region of interest" description="Disordered" evidence="11">
    <location>
        <begin position="568"/>
        <end position="589"/>
    </location>
</feature>
<keyword evidence="7" id="KW-0732">Signal</keyword>
<name>A0ABV2FR15_9HYPH</name>
<feature type="domain" description="Trimeric autotransporter adhesin YadA-like head" evidence="13">
    <location>
        <begin position="126"/>
        <end position="144"/>
    </location>
</feature>
<dbReference type="Gene3D" id="6.10.250.2030">
    <property type="match status" value="1"/>
</dbReference>
<dbReference type="Pfam" id="PF05658">
    <property type="entry name" value="YadA_head"/>
    <property type="match status" value="12"/>
</dbReference>
<keyword evidence="9" id="KW-0472">Membrane</keyword>
<evidence type="ECO:0000256" key="11">
    <source>
        <dbReference type="SAM" id="MobiDB-lite"/>
    </source>
</evidence>
<feature type="domain" description="Trimeric autotransporter adhesin YadA-like head" evidence="13">
    <location>
        <begin position="76"/>
        <end position="99"/>
    </location>
</feature>
<evidence type="ECO:0000256" key="6">
    <source>
        <dbReference type="ARBA" id="ARBA00022692"/>
    </source>
</evidence>
<evidence type="ECO:0000256" key="8">
    <source>
        <dbReference type="ARBA" id="ARBA00022927"/>
    </source>
</evidence>
<dbReference type="InterPro" id="IPR011049">
    <property type="entry name" value="Serralysin-like_metalloprot_C"/>
</dbReference>
<evidence type="ECO:0000256" key="7">
    <source>
        <dbReference type="ARBA" id="ARBA00022729"/>
    </source>
</evidence>
<evidence type="ECO:0000256" key="9">
    <source>
        <dbReference type="ARBA" id="ARBA00023136"/>
    </source>
</evidence>
<comment type="subcellular location">
    <subcellularLocation>
        <location evidence="2">Cell outer membrane</location>
    </subcellularLocation>
    <subcellularLocation>
        <location evidence="1">Cell surface</location>
    </subcellularLocation>
</comment>
<evidence type="ECO:0000256" key="1">
    <source>
        <dbReference type="ARBA" id="ARBA00004241"/>
    </source>
</evidence>
<keyword evidence="4" id="KW-0813">Transport</keyword>
<dbReference type="EMBL" id="JBEPLT010000046">
    <property type="protein sequence ID" value="MET3560898.1"/>
    <property type="molecule type" value="Genomic_DNA"/>
</dbReference>
<keyword evidence="6" id="KW-0812">Transmembrane</keyword>
<feature type="non-terminal residue" evidence="15">
    <location>
        <position position="1"/>
    </location>
</feature>
<feature type="domain" description="Trimeric autotransporter adhesin YadA-like stalk" evidence="14">
    <location>
        <begin position="667"/>
        <end position="692"/>
    </location>
</feature>
<dbReference type="Pfam" id="PF03895">
    <property type="entry name" value="YadA_anchor"/>
    <property type="match status" value="1"/>
</dbReference>
<feature type="domain" description="Trimeric autotransporter adhesin YadA-like stalk" evidence="14">
    <location>
        <begin position="413"/>
        <end position="445"/>
    </location>
</feature>
<feature type="compositionally biased region" description="Polar residues" evidence="11">
    <location>
        <begin position="568"/>
        <end position="583"/>
    </location>
</feature>